<evidence type="ECO:0000256" key="2">
    <source>
        <dbReference type="ARBA" id="ARBA00022737"/>
    </source>
</evidence>
<keyword evidence="4" id="KW-1185">Reference proteome</keyword>
<reference evidence="3 4" key="1">
    <citation type="submission" date="2019-08" db="EMBL/GenBank/DDBJ databases">
        <authorList>
            <person name="Alioto T."/>
            <person name="Alioto T."/>
            <person name="Gomez Garrido J."/>
        </authorList>
    </citation>
    <scope>NUCLEOTIDE SEQUENCE [LARGE SCALE GENOMIC DNA]</scope>
</reference>
<dbReference type="SUPFAM" id="SSF52058">
    <property type="entry name" value="L domain-like"/>
    <property type="match status" value="2"/>
</dbReference>
<dbReference type="SMART" id="SM00369">
    <property type="entry name" value="LRR_TYP"/>
    <property type="match status" value="7"/>
</dbReference>
<name>A0A5E4NQS5_9HEMI</name>
<dbReference type="Pfam" id="PF13855">
    <property type="entry name" value="LRR_8"/>
    <property type="match status" value="1"/>
</dbReference>
<evidence type="ECO:0000313" key="3">
    <source>
        <dbReference type="EMBL" id="VVC43869.1"/>
    </source>
</evidence>
<dbReference type="InterPro" id="IPR001611">
    <property type="entry name" value="Leu-rich_rpt"/>
</dbReference>
<dbReference type="InterPro" id="IPR032675">
    <property type="entry name" value="LRR_dom_sf"/>
</dbReference>
<evidence type="ECO:0000256" key="1">
    <source>
        <dbReference type="ARBA" id="ARBA00022614"/>
    </source>
</evidence>
<gene>
    <name evidence="3" type="ORF">CINCED_3A005828</name>
</gene>
<dbReference type="InterPro" id="IPR050216">
    <property type="entry name" value="LRR_domain-containing"/>
</dbReference>
<organism evidence="3 4">
    <name type="scientific">Cinara cedri</name>
    <dbReference type="NCBI Taxonomy" id="506608"/>
    <lineage>
        <taxon>Eukaryota</taxon>
        <taxon>Metazoa</taxon>
        <taxon>Ecdysozoa</taxon>
        <taxon>Arthropoda</taxon>
        <taxon>Hexapoda</taxon>
        <taxon>Insecta</taxon>
        <taxon>Pterygota</taxon>
        <taxon>Neoptera</taxon>
        <taxon>Paraneoptera</taxon>
        <taxon>Hemiptera</taxon>
        <taxon>Sternorrhyncha</taxon>
        <taxon>Aphidomorpha</taxon>
        <taxon>Aphidoidea</taxon>
        <taxon>Aphididae</taxon>
        <taxon>Lachninae</taxon>
        <taxon>Cinara</taxon>
    </lineage>
</organism>
<dbReference type="Proteomes" id="UP000325440">
    <property type="component" value="Unassembled WGS sequence"/>
</dbReference>
<keyword evidence="2" id="KW-0677">Repeat</keyword>
<accession>A0A5E4NQS5</accession>
<dbReference type="Pfam" id="PF00560">
    <property type="entry name" value="LRR_1"/>
    <property type="match status" value="1"/>
</dbReference>
<evidence type="ECO:0000313" key="4">
    <source>
        <dbReference type="Proteomes" id="UP000325440"/>
    </source>
</evidence>
<dbReference type="EMBL" id="CABPRJ010002373">
    <property type="protein sequence ID" value="VVC43869.1"/>
    <property type="molecule type" value="Genomic_DNA"/>
</dbReference>
<proteinExistence type="predicted"/>
<dbReference type="GO" id="GO:0005737">
    <property type="term" value="C:cytoplasm"/>
    <property type="evidence" value="ECO:0007669"/>
    <property type="project" value="TreeGrafter"/>
</dbReference>
<dbReference type="OrthoDB" id="2021138at2759"/>
<dbReference type="InterPro" id="IPR003591">
    <property type="entry name" value="Leu-rich_rpt_typical-subtyp"/>
</dbReference>
<dbReference type="PANTHER" id="PTHR48051">
    <property type="match status" value="1"/>
</dbReference>
<dbReference type="SMART" id="SM00364">
    <property type="entry name" value="LRR_BAC"/>
    <property type="match status" value="6"/>
</dbReference>
<dbReference type="AlphaFoldDB" id="A0A5E4NQS5"/>
<dbReference type="PROSITE" id="PS51450">
    <property type="entry name" value="LRR"/>
    <property type="match status" value="2"/>
</dbReference>
<dbReference type="PANTHER" id="PTHR48051:SF1">
    <property type="entry name" value="RAS SUPPRESSOR PROTEIN 1"/>
    <property type="match status" value="1"/>
</dbReference>
<dbReference type="Gene3D" id="3.80.10.10">
    <property type="entry name" value="Ribonuclease Inhibitor"/>
    <property type="match status" value="2"/>
</dbReference>
<sequence length="515" mass="59432">MEELSSQPICICNECTKKTFLSFPKLCDIDVCLNHLTEVDLSSSNISKLPYLIGNLVNIVNLNLSSNKLETLPQALTKFDHLTDLNLSNNNFKLVPQCLIDGMSSVSKLDLSHNNLLHINKKPFCIQRLVNLNISYNSSLESLPNWLWSIECISLKFLDISFTNCLMNVESDPYLNMYGISNHLENLNISDTNSDVLKLDFIKHLKKLKTLVVDNKEKMFSKQNWFNNVPLVFNYRFKSITCLSMSNVCLTNIGDKLYFSLPYLRILNLSKNYIAYLPDTLSELKNLEVCDFSNNQILIIPECFKDLTNLKRLILNNNDLSTFPHFLEDLPNLEYLDLYCNNIIKCPQLNLNSNIKSIDLERNIFSTKKSIDQNSIVHYEKMLNNLRLSINENRMTGSLICTGAEDDAEPFNDESSTSSSWWSSEHNSLHNTNEELEEAVDIQPEEYWDDNSYEMTTGLFDPKEFEVSLLNDLKMDEPLTLDEKSNEKRIIINAMRSCNEHYFCPHDEHTKILKT</sequence>
<protein>
    <submittedName>
        <fullName evidence="3">Leucine-rich repeat,Leucine-rich repeat domain, L domain-like,Leucine-rich repeat, typical subtype</fullName>
    </submittedName>
</protein>
<keyword evidence="1" id="KW-0433">Leucine-rich repeat</keyword>